<dbReference type="PROSITE" id="PS51449">
    <property type="entry name" value="MTTASE_N"/>
    <property type="match status" value="1"/>
</dbReference>
<keyword evidence="8" id="KW-0411">Iron-sulfur</keyword>
<dbReference type="InterPro" id="IPR020612">
    <property type="entry name" value="Methylthiotransferase_CS"/>
</dbReference>
<evidence type="ECO:0000256" key="11">
    <source>
        <dbReference type="ARBA" id="ARBA00080698"/>
    </source>
</evidence>
<keyword evidence="5" id="KW-0949">S-adenosyl-L-methionine</keyword>
<reference evidence="16 17" key="1">
    <citation type="journal article" date="2016" name="Nat. Commun.">
        <title>Thousands of microbial genomes shed light on interconnected biogeochemical processes in an aquifer system.</title>
        <authorList>
            <person name="Anantharaman K."/>
            <person name="Brown C.T."/>
            <person name="Hug L.A."/>
            <person name="Sharon I."/>
            <person name="Castelle C.J."/>
            <person name="Probst A.J."/>
            <person name="Thomas B.C."/>
            <person name="Singh A."/>
            <person name="Wilkins M.J."/>
            <person name="Karaoz U."/>
            <person name="Brodie E.L."/>
            <person name="Williams K.H."/>
            <person name="Hubbard S.S."/>
            <person name="Banfield J.F."/>
        </authorList>
    </citation>
    <scope>NUCLEOTIDE SEQUENCE [LARGE SCALE GENOMIC DNA]</scope>
</reference>
<keyword evidence="3" id="KW-0004">4Fe-4S</keyword>
<dbReference type="InterPro" id="IPR058240">
    <property type="entry name" value="rSAM_sf"/>
</dbReference>
<proteinExistence type="predicted"/>
<dbReference type="InterPro" id="IPR006638">
    <property type="entry name" value="Elp3/MiaA/NifB-like_rSAM"/>
</dbReference>
<dbReference type="EC" id="2.8.4.3" evidence="9"/>
<dbReference type="SUPFAM" id="SSF102114">
    <property type="entry name" value="Radical SAM enzymes"/>
    <property type="match status" value="1"/>
</dbReference>
<evidence type="ECO:0000259" key="13">
    <source>
        <dbReference type="PROSITE" id="PS50926"/>
    </source>
</evidence>
<dbReference type="FunFam" id="3.80.30.20:FF:000001">
    <property type="entry name" value="tRNA-2-methylthio-N(6)-dimethylallyladenosine synthase 2"/>
    <property type="match status" value="1"/>
</dbReference>
<dbReference type="InterPro" id="IPR007197">
    <property type="entry name" value="rSAM"/>
</dbReference>
<organism evidence="16 17">
    <name type="scientific">Candidatus Buchananbacteria bacterium RBG_13_39_9</name>
    <dbReference type="NCBI Taxonomy" id="1797531"/>
    <lineage>
        <taxon>Bacteria</taxon>
        <taxon>Candidatus Buchananiibacteriota</taxon>
    </lineage>
</organism>
<dbReference type="PANTHER" id="PTHR43020:SF2">
    <property type="entry name" value="MITOCHONDRIAL TRNA METHYLTHIOTRANSFERASE CDK5RAP1"/>
    <property type="match status" value="1"/>
</dbReference>
<comment type="function">
    <text evidence="2">Catalyzes the methylthiolation of N6-(dimethylallyl)adenosine (i(6)A), leading to the formation of 2-methylthio-N6-(dimethylallyl)adenosine (ms(2)i(6)A) at position 37 in tRNAs that read codons beginning with uridine.</text>
</comment>
<dbReference type="InterPro" id="IPR023404">
    <property type="entry name" value="rSAM_horseshoe"/>
</dbReference>
<dbReference type="GO" id="GO:0035597">
    <property type="term" value="F:tRNA-2-methylthio-N(6)-dimethylallyladenosine(37) synthase activity"/>
    <property type="evidence" value="ECO:0007669"/>
    <property type="project" value="UniProtKB-EC"/>
</dbReference>
<evidence type="ECO:0000313" key="17">
    <source>
        <dbReference type="Proteomes" id="UP000176260"/>
    </source>
</evidence>
<gene>
    <name evidence="16" type="ORF">A2Y67_03240</name>
</gene>
<keyword evidence="4 16" id="KW-0808">Transferase</keyword>
<evidence type="ECO:0000256" key="9">
    <source>
        <dbReference type="ARBA" id="ARBA00033765"/>
    </source>
</evidence>
<evidence type="ECO:0000256" key="12">
    <source>
        <dbReference type="ARBA" id="ARBA00081141"/>
    </source>
</evidence>
<evidence type="ECO:0000256" key="6">
    <source>
        <dbReference type="ARBA" id="ARBA00022723"/>
    </source>
</evidence>
<dbReference type="InterPro" id="IPR038135">
    <property type="entry name" value="Methylthiotransferase_N_sf"/>
</dbReference>
<dbReference type="PROSITE" id="PS51918">
    <property type="entry name" value="RADICAL_SAM"/>
    <property type="match status" value="1"/>
</dbReference>
<dbReference type="CDD" id="cd01335">
    <property type="entry name" value="Radical_SAM"/>
    <property type="match status" value="1"/>
</dbReference>
<accession>A0A1G1XR39</accession>
<dbReference type="InterPro" id="IPR006463">
    <property type="entry name" value="MiaB_methiolase"/>
</dbReference>
<dbReference type="SFLD" id="SFLDG01082">
    <property type="entry name" value="B12-binding_domain_containing"/>
    <property type="match status" value="1"/>
</dbReference>
<name>A0A1G1XR39_9BACT</name>
<dbReference type="PROSITE" id="PS50926">
    <property type="entry name" value="TRAM"/>
    <property type="match status" value="1"/>
</dbReference>
<evidence type="ECO:0000256" key="2">
    <source>
        <dbReference type="ARBA" id="ARBA00003234"/>
    </source>
</evidence>
<dbReference type="Gene3D" id="3.40.50.12160">
    <property type="entry name" value="Methylthiotransferase, N-terminal domain"/>
    <property type="match status" value="1"/>
</dbReference>
<dbReference type="FunFam" id="3.40.50.12160:FF:000003">
    <property type="entry name" value="CDK5 regulatory subunit-associated protein 1"/>
    <property type="match status" value="1"/>
</dbReference>
<feature type="domain" description="MTTase N-terminal" evidence="14">
    <location>
        <begin position="14"/>
        <end position="128"/>
    </location>
</feature>
<dbReference type="InterPro" id="IPR002792">
    <property type="entry name" value="TRAM_dom"/>
</dbReference>
<evidence type="ECO:0000256" key="7">
    <source>
        <dbReference type="ARBA" id="ARBA00023004"/>
    </source>
</evidence>
<dbReference type="NCBIfam" id="TIGR00089">
    <property type="entry name" value="MiaB/RimO family radical SAM methylthiotransferase"/>
    <property type="match status" value="1"/>
</dbReference>
<dbReference type="NCBIfam" id="TIGR01574">
    <property type="entry name" value="miaB-methiolase"/>
    <property type="match status" value="1"/>
</dbReference>
<comment type="cofactor">
    <cofactor evidence="1">
        <name>[4Fe-4S] cluster</name>
        <dbReference type="ChEBI" id="CHEBI:49883"/>
    </cofactor>
</comment>
<dbReference type="SFLD" id="SFLDS00029">
    <property type="entry name" value="Radical_SAM"/>
    <property type="match status" value="1"/>
</dbReference>
<sequence>MTIDKGRFRSFVFMKYFLYIYGCQMNRSDAERITAVLNSLGYQETKSRDNADLVIFVTCSVRQSAEDRVWGIIRNLNALKSKGKKFKIILSGCMALRKEVVRKMKGVDIFLDIKDLKMLPQLLDNKSVQSDIDSYFSIKPKYQSKFTAYVPIMTGCNNFCSYCIVPYVRGREMSRPAQEVIKEVKDLIKQGYKEIILLGQNVNSYKPASADGSTKLTMTASAVKDFPNLLEYIAKLPGNFWLSFLTSHPKDLSDKLIKVVAENKKICPYINLPVQAGDDAILKKMNRKYTIKQYKNLVTKIRKNIPSVAISTDIIVGFPGETKKHFDNSVKLFKEVKYDMAYLNQYSPREGTDSAKIKDNVSHAEKERRDKELDKVLNQTALAINKKLVGKVLDVLVERKGKGDHWLGKTSTFKVVKSKSDKNLFGKFVKIKITKAKSFGLEGKLA</sequence>
<evidence type="ECO:0000256" key="1">
    <source>
        <dbReference type="ARBA" id="ARBA00001966"/>
    </source>
</evidence>
<dbReference type="Pfam" id="PF04055">
    <property type="entry name" value="Radical_SAM"/>
    <property type="match status" value="1"/>
</dbReference>
<dbReference type="PANTHER" id="PTHR43020">
    <property type="entry name" value="CDK5 REGULATORY SUBUNIT-ASSOCIATED PROTEIN 1"/>
    <property type="match status" value="1"/>
</dbReference>
<dbReference type="SFLD" id="SFLDF00273">
    <property type="entry name" value="(dimethylallyl)adenosine_tRNA"/>
    <property type="match status" value="1"/>
</dbReference>
<evidence type="ECO:0000256" key="8">
    <source>
        <dbReference type="ARBA" id="ARBA00023014"/>
    </source>
</evidence>
<dbReference type="SFLD" id="SFLDG01061">
    <property type="entry name" value="methylthiotransferase"/>
    <property type="match status" value="1"/>
</dbReference>
<keyword evidence="6" id="KW-0479">Metal-binding</keyword>
<protein>
    <recommendedName>
        <fullName evidence="10">tRNA-2-methylthio-N(6)-dimethylallyladenosine synthase</fullName>
        <ecNumber evidence="9">2.8.4.3</ecNumber>
    </recommendedName>
    <alternativeName>
        <fullName evidence="12">(Dimethylallyl)adenosine tRNA methylthiotransferase MiaB</fullName>
    </alternativeName>
    <alternativeName>
        <fullName evidence="11">tRNA-i(6)A37 methylthiotransferase</fullName>
    </alternativeName>
</protein>
<dbReference type="InterPro" id="IPR005839">
    <property type="entry name" value="Methylthiotransferase"/>
</dbReference>
<feature type="domain" description="Radical SAM core" evidence="15">
    <location>
        <begin position="142"/>
        <end position="383"/>
    </location>
</feature>
<dbReference type="PROSITE" id="PS01278">
    <property type="entry name" value="MTTASE_RADICAL"/>
    <property type="match status" value="1"/>
</dbReference>
<dbReference type="AlphaFoldDB" id="A0A1G1XR39"/>
<dbReference type="GO" id="GO:0005829">
    <property type="term" value="C:cytosol"/>
    <property type="evidence" value="ECO:0007669"/>
    <property type="project" value="TreeGrafter"/>
</dbReference>
<dbReference type="SMART" id="SM00729">
    <property type="entry name" value="Elp3"/>
    <property type="match status" value="1"/>
</dbReference>
<evidence type="ECO:0000259" key="14">
    <source>
        <dbReference type="PROSITE" id="PS51449"/>
    </source>
</evidence>
<feature type="domain" description="TRAM" evidence="13">
    <location>
        <begin position="386"/>
        <end position="446"/>
    </location>
</feature>
<dbReference type="Gene3D" id="3.80.30.20">
    <property type="entry name" value="tm_1862 like domain"/>
    <property type="match status" value="1"/>
</dbReference>
<comment type="caution">
    <text evidence="16">The sequence shown here is derived from an EMBL/GenBank/DDBJ whole genome shotgun (WGS) entry which is preliminary data.</text>
</comment>
<evidence type="ECO:0000256" key="5">
    <source>
        <dbReference type="ARBA" id="ARBA00022691"/>
    </source>
</evidence>
<dbReference type="Pfam" id="PF00919">
    <property type="entry name" value="UPF0004"/>
    <property type="match status" value="1"/>
</dbReference>
<dbReference type="EMBL" id="MHIA01000019">
    <property type="protein sequence ID" value="OGY42066.1"/>
    <property type="molecule type" value="Genomic_DNA"/>
</dbReference>
<dbReference type="Pfam" id="PF01938">
    <property type="entry name" value="TRAM"/>
    <property type="match status" value="1"/>
</dbReference>
<evidence type="ECO:0000313" key="16">
    <source>
        <dbReference type="EMBL" id="OGY42066.1"/>
    </source>
</evidence>
<evidence type="ECO:0000259" key="15">
    <source>
        <dbReference type="PROSITE" id="PS51918"/>
    </source>
</evidence>
<dbReference type="Proteomes" id="UP000176260">
    <property type="component" value="Unassembled WGS sequence"/>
</dbReference>
<dbReference type="InterPro" id="IPR013848">
    <property type="entry name" value="Methylthiotransferase_N"/>
</dbReference>
<keyword evidence="7" id="KW-0408">Iron</keyword>
<dbReference type="GO" id="GO:0051539">
    <property type="term" value="F:4 iron, 4 sulfur cluster binding"/>
    <property type="evidence" value="ECO:0007669"/>
    <property type="project" value="UniProtKB-KW"/>
</dbReference>
<evidence type="ECO:0000256" key="10">
    <source>
        <dbReference type="ARBA" id="ARBA00068570"/>
    </source>
</evidence>
<evidence type="ECO:0000256" key="4">
    <source>
        <dbReference type="ARBA" id="ARBA00022679"/>
    </source>
</evidence>
<evidence type="ECO:0000256" key="3">
    <source>
        <dbReference type="ARBA" id="ARBA00022485"/>
    </source>
</evidence>
<dbReference type="GO" id="GO:0046872">
    <property type="term" value="F:metal ion binding"/>
    <property type="evidence" value="ECO:0007669"/>
    <property type="project" value="UniProtKB-KW"/>
</dbReference>